<feature type="transmembrane region" description="Helical" evidence="15">
    <location>
        <begin position="815"/>
        <end position="833"/>
    </location>
</feature>
<keyword evidence="13" id="KW-0406">Ion transport</keyword>
<evidence type="ECO:0000256" key="4">
    <source>
        <dbReference type="ARBA" id="ARBA00022553"/>
    </source>
</evidence>
<dbReference type="NCBIfam" id="TIGR01494">
    <property type="entry name" value="ATPase_P-type"/>
    <property type="match status" value="4"/>
</dbReference>
<evidence type="ECO:0000256" key="15">
    <source>
        <dbReference type="SAM" id="Phobius"/>
    </source>
</evidence>
<dbReference type="Gene3D" id="3.40.1110.10">
    <property type="entry name" value="Calcium-transporting ATPase, cytoplasmic domain N"/>
    <property type="match status" value="1"/>
</dbReference>
<dbReference type="Gene3D" id="3.40.50.1000">
    <property type="entry name" value="HAD superfamily/HAD-like"/>
    <property type="match status" value="1"/>
</dbReference>
<dbReference type="GO" id="GO:0005524">
    <property type="term" value="F:ATP binding"/>
    <property type="evidence" value="ECO:0007669"/>
    <property type="project" value="UniProtKB-KW"/>
</dbReference>
<keyword evidence="11" id="KW-1278">Translocase</keyword>
<feature type="transmembrane region" description="Helical" evidence="15">
    <location>
        <begin position="845"/>
        <end position="865"/>
    </location>
</feature>
<organism evidence="17 18">
    <name type="scientific">Fermentimicrarchaeum limneticum</name>
    <dbReference type="NCBI Taxonomy" id="2795018"/>
    <lineage>
        <taxon>Archaea</taxon>
        <taxon>Candidatus Micrarchaeota</taxon>
        <taxon>Candidatus Fermentimicrarchaeales</taxon>
        <taxon>Candidatus Fermentimicrarchaeaceae</taxon>
        <taxon>Candidatus Fermentimicrarchaeum</taxon>
    </lineage>
</organism>
<dbReference type="SUPFAM" id="SSF81653">
    <property type="entry name" value="Calcium ATPase, transduction domain A"/>
    <property type="match status" value="1"/>
</dbReference>
<feature type="transmembrane region" description="Helical" evidence="15">
    <location>
        <begin position="79"/>
        <end position="95"/>
    </location>
</feature>
<dbReference type="InterPro" id="IPR006413">
    <property type="entry name" value="P-type_ATPase_IIA_PMR1"/>
</dbReference>
<dbReference type="InterPro" id="IPR004014">
    <property type="entry name" value="ATPase_P-typ_cation-transptr_N"/>
</dbReference>
<dbReference type="CDD" id="cd02089">
    <property type="entry name" value="P-type_ATPase_Ca_prok"/>
    <property type="match status" value="1"/>
</dbReference>
<keyword evidence="12 15" id="KW-1133">Transmembrane helix</keyword>
<dbReference type="FunFam" id="2.70.150.10:FF:000160">
    <property type="entry name" value="Sarcoplasmic/endoplasmic reticulum calcium ATPase 1"/>
    <property type="match status" value="1"/>
</dbReference>
<dbReference type="InterPro" id="IPR001757">
    <property type="entry name" value="P_typ_ATPase"/>
</dbReference>
<dbReference type="PRINTS" id="PR00120">
    <property type="entry name" value="HATPASE"/>
</dbReference>
<dbReference type="NCBIfam" id="TIGR01522">
    <property type="entry name" value="ATPase-IIA2_Ca"/>
    <property type="match status" value="1"/>
</dbReference>
<dbReference type="SFLD" id="SFLDF00027">
    <property type="entry name" value="p-type_atpase"/>
    <property type="match status" value="1"/>
</dbReference>
<reference evidence="18" key="1">
    <citation type="submission" date="2020-07" db="EMBL/GenBank/DDBJ databases">
        <title>Metabolic diversity and evolutionary history of the archaeal phylum ###Micrarchaeota### uncovered from a freshwater lake metagenome.</title>
        <authorList>
            <person name="Kadnikov V.V."/>
            <person name="Savvichev A.S."/>
            <person name="Mardanov A.V."/>
            <person name="Beletsky A.V."/>
            <person name="Chupakov A.V."/>
            <person name="Kokryatskaya N.M."/>
            <person name="Pimenov N.V."/>
            <person name="Ravin N.V."/>
        </authorList>
    </citation>
    <scope>NUCLEOTIDE SEQUENCE [LARGE SCALE GENOMIC DNA]</scope>
</reference>
<comment type="subcellular location">
    <subcellularLocation>
        <location evidence="1">Endomembrane system</location>
        <topology evidence="1">Multi-pass membrane protein</topology>
    </subcellularLocation>
</comment>
<sequence>MEWHSIGVKEVLSELRTSEDGLGQDEAGRRLEEYGPNELKEMKRESPLQMFLGGFTDALIIILIISAVIAALLGEVVDAFAILVIVVLNAVLGFVQEYKAEKSLEALRKLAAPQARVMRGGEEVRIPARELVPGDILLIESGDKLSADARIIHAVDIRVDESSLTGESVPVAKESAPVKKDAQVSERRSMLFMGTAVTYGRGTAVVTDTGMNTQIGKIAEIIQVTEEEMTPLQKRLEKFGRQLGIAILIICGIVFVSEILQSADLMGLISSMDIAGLLGSKHLIELFLISVSLAVAAIPEGLPAVITITLALGLQKMVKRNSIIRKLHAVETLGSTGIICSDKTGTLTRSEMTVRKIYVDGGFIEVTGQGYEPKGDFIRDNRKVDVGKEGGLSLLLRINSLCNNSHLDDGGGWRVSGDPTEGALVVAVEKAGISQGDLKRKFPRIEEITFDSERKRMTTIHKTAGGVEAYMKGACEIVLELCSSVLEDGKVKKLTPQKRKEILRRNSEMADDALRVLACAYRKLGSKDYSPDKVERDMIFVGLTGMMDPPREEVFDAVRRCEKAGMRVVMITGDHKITAVAVAKELGIMKKDSKVLTGEELDKLGDEGLERIVERVAVYARVSPQHKIMIVKALKAKGHIVAMTGDGVNDAPALKMADIGIAMGITGTDVSKEASDMILVDDNFASIVAAVEEGRGIFDNIKKFIRYLLSCNAAEVLTVFFAPLLNLPIPLSPPQILMMNLVTDGLPALALGVDPTSPNIMDRPPRNPKEDIVKPMFPTIAMVGLLICIGTLFIFSQYCRAYYVPGDADSLKLPMTVAFTTIVMFELFVAFACRDEKATLFEVGIFSNKSLLLAVASSAILQLAIIYLPPLQAIFKTVPLSLDDWAIILIISSTAYFEMELVKVLQRGAKKS</sequence>
<evidence type="ECO:0000256" key="1">
    <source>
        <dbReference type="ARBA" id="ARBA00004127"/>
    </source>
</evidence>
<evidence type="ECO:0000256" key="9">
    <source>
        <dbReference type="ARBA" id="ARBA00022840"/>
    </source>
</evidence>
<evidence type="ECO:0000313" key="17">
    <source>
        <dbReference type="EMBL" id="QLJ52745.1"/>
    </source>
</evidence>
<evidence type="ECO:0000256" key="2">
    <source>
        <dbReference type="ARBA" id="ARBA00012790"/>
    </source>
</evidence>
<dbReference type="NCBIfam" id="TIGR01116">
    <property type="entry name" value="ATPase-IIA1_Ca"/>
    <property type="match status" value="1"/>
</dbReference>
<dbReference type="InterPro" id="IPR023299">
    <property type="entry name" value="ATPase_P-typ_cyto_dom_N"/>
</dbReference>
<keyword evidence="3" id="KW-0813">Transport</keyword>
<feature type="transmembrane region" description="Helical" evidence="15">
    <location>
        <begin position="243"/>
        <end position="263"/>
    </location>
</feature>
<dbReference type="InterPro" id="IPR059000">
    <property type="entry name" value="ATPase_P-type_domA"/>
</dbReference>
<dbReference type="SUPFAM" id="SSF56784">
    <property type="entry name" value="HAD-like"/>
    <property type="match status" value="1"/>
</dbReference>
<dbReference type="Pfam" id="PF00690">
    <property type="entry name" value="Cation_ATPase_N"/>
    <property type="match status" value="1"/>
</dbReference>
<dbReference type="GO" id="GO:0016887">
    <property type="term" value="F:ATP hydrolysis activity"/>
    <property type="evidence" value="ECO:0007669"/>
    <property type="project" value="InterPro"/>
</dbReference>
<dbReference type="SFLD" id="SFLDG00002">
    <property type="entry name" value="C1.7:_P-type_atpase_like"/>
    <property type="match status" value="1"/>
</dbReference>
<dbReference type="InterPro" id="IPR005782">
    <property type="entry name" value="P-type_ATPase_IIA"/>
</dbReference>
<dbReference type="SFLD" id="SFLDS00003">
    <property type="entry name" value="Haloacid_Dehalogenase"/>
    <property type="match status" value="1"/>
</dbReference>
<dbReference type="Gene3D" id="1.20.1110.10">
    <property type="entry name" value="Calcium-transporting ATPase, transmembrane domain"/>
    <property type="match status" value="1"/>
</dbReference>
<evidence type="ECO:0000256" key="13">
    <source>
        <dbReference type="ARBA" id="ARBA00023065"/>
    </source>
</evidence>
<evidence type="ECO:0000313" key="18">
    <source>
        <dbReference type="Proteomes" id="UP000510821"/>
    </source>
</evidence>
<accession>A0A7D5XC54</accession>
<dbReference type="AlphaFoldDB" id="A0A7D5XC54"/>
<dbReference type="Pfam" id="PF00689">
    <property type="entry name" value="Cation_ATPase_C"/>
    <property type="match status" value="1"/>
</dbReference>
<dbReference type="SMART" id="SM00831">
    <property type="entry name" value="Cation_ATPase_N"/>
    <property type="match status" value="1"/>
</dbReference>
<dbReference type="GO" id="GO:0016020">
    <property type="term" value="C:membrane"/>
    <property type="evidence" value="ECO:0007669"/>
    <property type="project" value="InterPro"/>
</dbReference>
<dbReference type="SUPFAM" id="SSF81665">
    <property type="entry name" value="Calcium ATPase, transmembrane domain M"/>
    <property type="match status" value="1"/>
</dbReference>
<feature type="domain" description="Cation-transporting P-type ATPase N-terminal" evidence="16">
    <location>
        <begin position="2"/>
        <end position="75"/>
    </location>
</feature>
<keyword evidence="5" id="KW-0109">Calcium transport</keyword>
<dbReference type="InterPro" id="IPR018303">
    <property type="entry name" value="ATPase_P-typ_P_site"/>
</dbReference>
<dbReference type="GO" id="GO:0012505">
    <property type="term" value="C:endomembrane system"/>
    <property type="evidence" value="ECO:0007669"/>
    <property type="project" value="UniProtKB-SubCell"/>
</dbReference>
<evidence type="ECO:0000256" key="6">
    <source>
        <dbReference type="ARBA" id="ARBA00022692"/>
    </source>
</evidence>
<keyword evidence="9" id="KW-0067">ATP-binding</keyword>
<gene>
    <name evidence="17" type="ORF">Sv326_0570</name>
</gene>
<proteinExistence type="predicted"/>
<evidence type="ECO:0000256" key="8">
    <source>
        <dbReference type="ARBA" id="ARBA00022837"/>
    </source>
</evidence>
<keyword evidence="10" id="KW-0460">Magnesium</keyword>
<name>A0A7D5XC54_FERL1</name>
<dbReference type="GO" id="GO:0005388">
    <property type="term" value="F:P-type calcium transporter activity"/>
    <property type="evidence" value="ECO:0007669"/>
    <property type="project" value="UniProtKB-EC"/>
</dbReference>
<evidence type="ECO:0000256" key="7">
    <source>
        <dbReference type="ARBA" id="ARBA00022741"/>
    </source>
</evidence>
<dbReference type="InterPro" id="IPR008250">
    <property type="entry name" value="ATPase_P-typ_transduc_dom_A_sf"/>
</dbReference>
<evidence type="ECO:0000256" key="3">
    <source>
        <dbReference type="ARBA" id="ARBA00022448"/>
    </source>
</evidence>
<dbReference type="PRINTS" id="PR00119">
    <property type="entry name" value="CATATPASE"/>
</dbReference>
<feature type="transmembrane region" description="Helical" evidence="15">
    <location>
        <begin position="50"/>
        <end position="73"/>
    </location>
</feature>
<feature type="transmembrane region" description="Helical" evidence="15">
    <location>
        <begin position="775"/>
        <end position="795"/>
    </location>
</feature>
<dbReference type="Gene3D" id="2.70.150.10">
    <property type="entry name" value="Calcium-transporting ATPase, cytoplasmic transduction domain A"/>
    <property type="match status" value="1"/>
</dbReference>
<dbReference type="Pfam" id="PF00122">
    <property type="entry name" value="E1-E2_ATPase"/>
    <property type="match status" value="1"/>
</dbReference>
<keyword evidence="8" id="KW-0106">Calcium</keyword>
<feature type="transmembrane region" description="Helical" evidence="15">
    <location>
        <begin position="885"/>
        <end position="905"/>
    </location>
</feature>
<evidence type="ECO:0000256" key="14">
    <source>
        <dbReference type="ARBA" id="ARBA00023136"/>
    </source>
</evidence>
<keyword evidence="7" id="KW-0547">Nucleotide-binding</keyword>
<evidence type="ECO:0000256" key="5">
    <source>
        <dbReference type="ARBA" id="ARBA00022568"/>
    </source>
</evidence>
<dbReference type="InterPro" id="IPR023298">
    <property type="entry name" value="ATPase_P-typ_TM_dom_sf"/>
</dbReference>
<evidence type="ECO:0000256" key="11">
    <source>
        <dbReference type="ARBA" id="ARBA00022967"/>
    </source>
</evidence>
<dbReference type="PROSITE" id="PS00154">
    <property type="entry name" value="ATPASE_E1_E2"/>
    <property type="match status" value="1"/>
</dbReference>
<dbReference type="KEGG" id="flt:Sv326_0570"/>
<dbReference type="EMBL" id="CP058998">
    <property type="protein sequence ID" value="QLJ52745.1"/>
    <property type="molecule type" value="Genomic_DNA"/>
</dbReference>
<keyword evidence="4" id="KW-0597">Phosphoprotein</keyword>
<evidence type="ECO:0000259" key="16">
    <source>
        <dbReference type="SMART" id="SM00831"/>
    </source>
</evidence>
<evidence type="ECO:0000256" key="10">
    <source>
        <dbReference type="ARBA" id="ARBA00022842"/>
    </source>
</evidence>
<dbReference type="FunFam" id="3.40.50.1000:FF:000028">
    <property type="entry name" value="Calcium-transporting P-type ATPase, putative"/>
    <property type="match status" value="1"/>
</dbReference>
<dbReference type="Proteomes" id="UP000510821">
    <property type="component" value="Chromosome"/>
</dbReference>
<protein>
    <recommendedName>
        <fullName evidence="2">P-type Ca(2+) transporter</fullName>
        <ecNumber evidence="2">7.2.2.10</ecNumber>
    </recommendedName>
</protein>
<dbReference type="EC" id="7.2.2.10" evidence="2"/>
<dbReference type="SUPFAM" id="SSF81660">
    <property type="entry name" value="Metal cation-transporting ATPase, ATP-binding domain N"/>
    <property type="match status" value="1"/>
</dbReference>
<dbReference type="InterPro" id="IPR023214">
    <property type="entry name" value="HAD_sf"/>
</dbReference>
<dbReference type="InterPro" id="IPR044492">
    <property type="entry name" value="P_typ_ATPase_HD_dom"/>
</dbReference>
<dbReference type="InterPro" id="IPR006068">
    <property type="entry name" value="ATPase_P-typ_cation-transptr_C"/>
</dbReference>
<feature type="transmembrane region" description="Helical" evidence="15">
    <location>
        <begin position="283"/>
        <end position="312"/>
    </location>
</feature>
<keyword evidence="6 15" id="KW-0812">Transmembrane</keyword>
<evidence type="ECO:0000256" key="12">
    <source>
        <dbReference type="ARBA" id="ARBA00022989"/>
    </source>
</evidence>
<keyword evidence="14 15" id="KW-0472">Membrane</keyword>
<dbReference type="Pfam" id="PF13246">
    <property type="entry name" value="Cation_ATPase"/>
    <property type="match status" value="1"/>
</dbReference>
<dbReference type="PANTHER" id="PTHR42861">
    <property type="entry name" value="CALCIUM-TRANSPORTING ATPASE"/>
    <property type="match status" value="1"/>
</dbReference>
<dbReference type="InterPro" id="IPR036412">
    <property type="entry name" value="HAD-like_sf"/>
</dbReference>